<reference evidence="1" key="2">
    <citation type="submission" date="2020-09" db="EMBL/GenBank/DDBJ databases">
        <authorList>
            <person name="Sun Q."/>
            <person name="Ohkuma M."/>
        </authorList>
    </citation>
    <scope>NUCLEOTIDE SEQUENCE</scope>
    <source>
        <strain evidence="1">JCM 30078</strain>
    </source>
</reference>
<evidence type="ECO:0000313" key="1">
    <source>
        <dbReference type="EMBL" id="GGK05032.1"/>
    </source>
</evidence>
<reference evidence="1" key="1">
    <citation type="journal article" date="2014" name="Int. J. Syst. Evol. Microbiol.">
        <title>Complete genome sequence of Corynebacterium casei LMG S-19264T (=DSM 44701T), isolated from a smear-ripened cheese.</title>
        <authorList>
            <consortium name="US DOE Joint Genome Institute (JGI-PGF)"/>
            <person name="Walter F."/>
            <person name="Albersmeier A."/>
            <person name="Kalinowski J."/>
            <person name="Ruckert C."/>
        </authorList>
    </citation>
    <scope>NUCLEOTIDE SEQUENCE</scope>
    <source>
        <strain evidence="1">JCM 30078</strain>
    </source>
</reference>
<gene>
    <name evidence="1" type="ORF">GCM10009304_33940</name>
</gene>
<accession>A0A917V0I6</accession>
<dbReference type="AlphaFoldDB" id="A0A917V0I6"/>
<name>A0A917V0I6_9PSED</name>
<comment type="caution">
    <text evidence="1">The sequence shown here is derived from an EMBL/GenBank/DDBJ whole genome shotgun (WGS) entry which is preliminary data.</text>
</comment>
<organism evidence="1 2">
    <name type="scientific">Pseudomonas matsuisoli</name>
    <dbReference type="NCBI Taxonomy" id="1515666"/>
    <lineage>
        <taxon>Bacteria</taxon>
        <taxon>Pseudomonadati</taxon>
        <taxon>Pseudomonadota</taxon>
        <taxon>Gammaproteobacteria</taxon>
        <taxon>Pseudomonadales</taxon>
        <taxon>Pseudomonadaceae</taxon>
        <taxon>Pseudomonas</taxon>
    </lineage>
</organism>
<proteinExistence type="predicted"/>
<evidence type="ECO:0000313" key="2">
    <source>
        <dbReference type="Proteomes" id="UP000635983"/>
    </source>
</evidence>
<dbReference type="Proteomes" id="UP000635983">
    <property type="component" value="Unassembled WGS sequence"/>
</dbReference>
<dbReference type="EMBL" id="BMPO01000008">
    <property type="protein sequence ID" value="GGK05032.1"/>
    <property type="molecule type" value="Genomic_DNA"/>
</dbReference>
<keyword evidence="2" id="KW-1185">Reference proteome</keyword>
<sequence length="124" mass="14159">MHPSGEERSNAHVLPKGPFMKRLMLCSLIPLFLTGHVQASSDDAWRAYERDMRERCLGASQLKNARIAGEPVMFDDRLAVSALVINGQYPQPHMKEQRGRELCIYDRRSKTAYISEADKLIKSR</sequence>
<protein>
    <submittedName>
        <fullName evidence="1">Uncharacterized protein</fullName>
    </submittedName>
</protein>